<dbReference type="PROSITE" id="PS00615">
    <property type="entry name" value="C_TYPE_LECTIN_1"/>
    <property type="match status" value="1"/>
</dbReference>
<feature type="non-terminal residue" evidence="4">
    <location>
        <position position="1"/>
    </location>
</feature>
<dbReference type="EMBL" id="GG666600">
    <property type="protein sequence ID" value="EEN50803.1"/>
    <property type="molecule type" value="Genomic_DNA"/>
</dbReference>
<sequence>CPWGYKMFRGICYKAYNYTASYQRSLFFCSREAGGTLAMPCDRATNDFLVRLKNSVDWRARFRFGLHDMAFENDWRWVDDSRLDRRKFSDWGPGEPNDYLQGAEEDCVEYFEASRYLSKWNDAPCSLKRKFICQVAPAGWSNDFHWR</sequence>
<evidence type="ECO:0000259" key="2">
    <source>
        <dbReference type="PROSITE" id="PS50041"/>
    </source>
</evidence>
<dbReference type="SUPFAM" id="SSF56436">
    <property type="entry name" value="C-type lectin-like"/>
    <property type="match status" value="1"/>
</dbReference>
<organism>
    <name type="scientific">Branchiostoma floridae</name>
    <name type="common">Florida lancelet</name>
    <name type="synonym">Amphioxus</name>
    <dbReference type="NCBI Taxonomy" id="7739"/>
    <lineage>
        <taxon>Eukaryota</taxon>
        <taxon>Metazoa</taxon>
        <taxon>Chordata</taxon>
        <taxon>Cephalochordata</taxon>
        <taxon>Leptocardii</taxon>
        <taxon>Amphioxiformes</taxon>
        <taxon>Branchiostomatidae</taxon>
        <taxon>Branchiostoma</taxon>
    </lineage>
</organism>
<reference evidence="4" key="1">
    <citation type="journal article" date="2008" name="Nature">
        <title>The amphioxus genome and the evolution of the chordate karyotype.</title>
        <authorList>
            <consortium name="US DOE Joint Genome Institute (JGI-PGF)"/>
            <person name="Putnam N.H."/>
            <person name="Butts T."/>
            <person name="Ferrier D.E.K."/>
            <person name="Furlong R.F."/>
            <person name="Hellsten U."/>
            <person name="Kawashima T."/>
            <person name="Robinson-Rechavi M."/>
            <person name="Shoguchi E."/>
            <person name="Terry A."/>
            <person name="Yu J.-K."/>
            <person name="Benito-Gutierrez E.L."/>
            <person name="Dubchak I."/>
            <person name="Garcia-Fernandez J."/>
            <person name="Gibson-Brown J.J."/>
            <person name="Grigoriev I.V."/>
            <person name="Horton A.C."/>
            <person name="de Jong P.J."/>
            <person name="Jurka J."/>
            <person name="Kapitonov V.V."/>
            <person name="Kohara Y."/>
            <person name="Kuroki Y."/>
            <person name="Lindquist E."/>
            <person name="Lucas S."/>
            <person name="Osoegawa K."/>
            <person name="Pennacchio L.A."/>
            <person name="Salamov A.A."/>
            <person name="Satou Y."/>
            <person name="Sauka-Spengler T."/>
            <person name="Schmutz J."/>
            <person name="Shin-I T."/>
            <person name="Toyoda A."/>
            <person name="Bronner-Fraser M."/>
            <person name="Fujiyama A."/>
            <person name="Holland L.Z."/>
            <person name="Holland P.W.H."/>
            <person name="Satoh N."/>
            <person name="Rokhsar D.S."/>
        </authorList>
    </citation>
    <scope>NUCLEOTIDE SEQUENCE [LARGE SCALE GENOMIC DNA]</scope>
    <source>
        <strain evidence="4">S238N-H82</strain>
        <tissue evidence="4">Testes</tissue>
    </source>
</reference>
<dbReference type="InParanoid" id="C3YUC6"/>
<dbReference type="PANTHER" id="PTHR22801">
    <property type="entry name" value="LITHOSTATHINE"/>
    <property type="match status" value="1"/>
</dbReference>
<dbReference type="PANTHER" id="PTHR22801:SF63">
    <property type="entry name" value="C-TYPE LECTIN DOMAIN-CONTAINING PROTEIN"/>
    <property type="match status" value="1"/>
</dbReference>
<dbReference type="InterPro" id="IPR050801">
    <property type="entry name" value="Ca-Dep_Lectins_ImmuneDev"/>
</dbReference>
<dbReference type="Gene3D" id="3.10.100.10">
    <property type="entry name" value="Mannose-Binding Protein A, subunit A"/>
    <property type="match status" value="1"/>
</dbReference>
<dbReference type="InterPro" id="IPR018378">
    <property type="entry name" value="C-type_lectin_CS"/>
</dbReference>
<dbReference type="InterPro" id="IPR016187">
    <property type="entry name" value="CTDL_fold"/>
</dbReference>
<evidence type="ECO:0000313" key="4">
    <source>
        <dbReference type="EMBL" id="EEN56046.1"/>
    </source>
</evidence>
<gene>
    <name evidence="4" type="ORF">BRAFLDRAFT_221224</name>
    <name evidence="3" type="ORF">BRAFLDRAFT_224206</name>
</gene>
<proteinExistence type="predicted"/>
<feature type="domain" description="C-type lectin" evidence="2">
    <location>
        <begin position="8"/>
        <end position="134"/>
    </location>
</feature>
<accession>C3YUC6</accession>
<protein>
    <recommendedName>
        <fullName evidence="2">C-type lectin domain-containing protein</fullName>
    </recommendedName>
</protein>
<dbReference type="Pfam" id="PF00059">
    <property type="entry name" value="Lectin_C"/>
    <property type="match status" value="1"/>
</dbReference>
<name>C3YUC6_BRAFL</name>
<keyword evidence="1" id="KW-1015">Disulfide bond</keyword>
<evidence type="ECO:0000256" key="1">
    <source>
        <dbReference type="ARBA" id="ARBA00023157"/>
    </source>
</evidence>
<dbReference type="InterPro" id="IPR016186">
    <property type="entry name" value="C-type_lectin-like/link_sf"/>
</dbReference>
<dbReference type="AlphaFoldDB" id="C3YUC6"/>
<dbReference type="SMART" id="SM00034">
    <property type="entry name" value="CLECT"/>
    <property type="match status" value="1"/>
</dbReference>
<dbReference type="InterPro" id="IPR001304">
    <property type="entry name" value="C-type_lectin-like"/>
</dbReference>
<dbReference type="PROSITE" id="PS50041">
    <property type="entry name" value="C_TYPE_LECTIN_2"/>
    <property type="match status" value="1"/>
</dbReference>
<evidence type="ECO:0000313" key="3">
    <source>
        <dbReference type="EMBL" id="EEN50803.1"/>
    </source>
</evidence>
<dbReference type="EMBL" id="GG666553">
    <property type="protein sequence ID" value="EEN56046.1"/>
    <property type="molecule type" value="Genomic_DNA"/>
</dbReference>